<dbReference type="PANTHER" id="PTHR11101:SF80">
    <property type="entry name" value="PHOSPHATE TRANSPORTER"/>
    <property type="match status" value="1"/>
</dbReference>
<evidence type="ECO:0000256" key="3">
    <source>
        <dbReference type="ARBA" id="ARBA00022692"/>
    </source>
</evidence>
<organism evidence="7 8">
    <name type="scientific">Thermosynechococcus vestitus (strain NIES-2133 / IAM M-273 / BP-1)</name>
    <dbReference type="NCBI Taxonomy" id="197221"/>
    <lineage>
        <taxon>Bacteria</taxon>
        <taxon>Bacillati</taxon>
        <taxon>Cyanobacteriota</taxon>
        <taxon>Cyanophyceae</taxon>
        <taxon>Acaryochloridales</taxon>
        <taxon>Thermosynechococcaceae</taxon>
        <taxon>Thermosynechococcus</taxon>
    </lineage>
</organism>
<dbReference type="STRING" id="197221.gene:10746918"/>
<feature type="transmembrane region" description="Helical" evidence="6">
    <location>
        <begin position="108"/>
        <end position="129"/>
    </location>
</feature>
<dbReference type="EMBL" id="BA000039">
    <property type="protein sequence ID" value="BAC07887.1"/>
    <property type="molecule type" value="Genomic_DNA"/>
</dbReference>
<evidence type="ECO:0000256" key="1">
    <source>
        <dbReference type="ARBA" id="ARBA00004141"/>
    </source>
</evidence>
<name>Q8DLZ1_THEVB</name>
<dbReference type="AlphaFoldDB" id="Q8DLZ1"/>
<dbReference type="RefSeq" id="WP_011056190.1">
    <property type="nucleotide sequence ID" value="NC_004113.1"/>
</dbReference>
<protein>
    <submittedName>
        <fullName evidence="7">Phosphate transport protein</fullName>
    </submittedName>
</protein>
<dbReference type="eggNOG" id="COG0306">
    <property type="taxonomic scope" value="Bacteria"/>
</dbReference>
<evidence type="ECO:0000313" key="8">
    <source>
        <dbReference type="Proteomes" id="UP000000440"/>
    </source>
</evidence>
<accession>Q8DLZ1</accession>
<dbReference type="GO" id="GO:0035435">
    <property type="term" value="P:phosphate ion transmembrane transport"/>
    <property type="evidence" value="ECO:0007669"/>
    <property type="project" value="TreeGrafter"/>
</dbReference>
<keyword evidence="3 6" id="KW-0812">Transmembrane</keyword>
<keyword evidence="5 6" id="KW-0472">Membrane</keyword>
<evidence type="ECO:0000313" key="7">
    <source>
        <dbReference type="EMBL" id="BAC07887.1"/>
    </source>
</evidence>
<keyword evidence="2" id="KW-0813">Transport</keyword>
<reference evidence="7 8" key="1">
    <citation type="journal article" date="2002" name="DNA Res.">
        <title>Complete genome structure of the thermophilic cyanobacterium Thermosynechococcus elongatus BP-1.</title>
        <authorList>
            <person name="Nakamura Y."/>
            <person name="Kaneko T."/>
            <person name="Sato S."/>
            <person name="Ikeuchi M."/>
            <person name="Katoh H."/>
            <person name="Sasamoto S."/>
            <person name="Watanabe A."/>
            <person name="Iriguchi M."/>
            <person name="Kawashima K."/>
            <person name="Kimura T."/>
            <person name="Kishida Y."/>
            <person name="Kiyokawa C."/>
            <person name="Kohara M."/>
            <person name="Matsumoto M."/>
            <person name="Matsuno A."/>
            <person name="Nakazaki N."/>
            <person name="Shimpo S."/>
            <person name="Sugimoto M."/>
            <person name="Takeuchi C."/>
            <person name="Yamada M."/>
            <person name="Tabata S."/>
        </authorList>
    </citation>
    <scope>NUCLEOTIDE SEQUENCE [LARGE SCALE GENOMIC DNA]</scope>
    <source>
        <strain evidence="8">IAM M-273 / NIES-2133 / BP-1</strain>
    </source>
</reference>
<evidence type="ECO:0000256" key="2">
    <source>
        <dbReference type="ARBA" id="ARBA00022448"/>
    </source>
</evidence>
<dbReference type="GO" id="GO:0005315">
    <property type="term" value="F:phosphate transmembrane transporter activity"/>
    <property type="evidence" value="ECO:0007669"/>
    <property type="project" value="InterPro"/>
</dbReference>
<feature type="transmembrane region" description="Helical" evidence="6">
    <location>
        <begin position="44"/>
        <end position="63"/>
    </location>
</feature>
<keyword evidence="4 6" id="KW-1133">Transmembrane helix</keyword>
<dbReference type="Pfam" id="PF01384">
    <property type="entry name" value="PHO4"/>
    <property type="match status" value="2"/>
</dbReference>
<feature type="transmembrane region" description="Helical" evidence="6">
    <location>
        <begin position="75"/>
        <end position="96"/>
    </location>
</feature>
<dbReference type="GO" id="GO:0016020">
    <property type="term" value="C:membrane"/>
    <property type="evidence" value="ECO:0007669"/>
    <property type="project" value="UniProtKB-SubCell"/>
</dbReference>
<evidence type="ECO:0000256" key="5">
    <source>
        <dbReference type="ARBA" id="ARBA00023136"/>
    </source>
</evidence>
<feature type="transmembrane region" description="Helical" evidence="6">
    <location>
        <begin position="136"/>
        <end position="158"/>
    </location>
</feature>
<sequence>MAIDFKGGLMAIALLFDVTNGFHDAANAIATVVATRALSLRSALLLAAVANFGGAFLSTRVALTIEAGILHSSALGGHWFGVISAALLGAMAWNLLTWYWGLPSSSSHALIGGLVGAALFQVSPQIIYWHGIVGSVVIPMVVSPLVAIAVGLSFMTLVEKWLQWRDIPPEHWQRLQILSGMLMAVAHGANDAQKTMGVMTLALVSWGKLSPDAGVPFWVMAACALAIAIGTYGGGERIIHTTGEKITSLDPVSGCLANLSAALTVAAASLVGFPVSTTQVVVGAITGAGYRQQGEVNWHVWGQIFMAWVLTLPGAALLAMAISFCLGQL</sequence>
<feature type="transmembrane region" description="Helical" evidence="6">
    <location>
        <begin position="256"/>
        <end position="285"/>
    </location>
</feature>
<dbReference type="EnsemblBacteria" id="BAC07887">
    <property type="protein sequence ID" value="BAC07887"/>
    <property type="gene ID" value="BAC07887"/>
</dbReference>
<evidence type="ECO:0000256" key="6">
    <source>
        <dbReference type="SAM" id="Phobius"/>
    </source>
</evidence>
<dbReference type="InterPro" id="IPR001204">
    <property type="entry name" value="Phos_transporter"/>
</dbReference>
<proteinExistence type="predicted"/>
<dbReference type="KEGG" id="tel:tlr0335"/>
<keyword evidence="8" id="KW-1185">Reference proteome</keyword>
<comment type="subcellular location">
    <subcellularLocation>
        <location evidence="1">Membrane</location>
        <topology evidence="1">Multi-pass membrane protein</topology>
    </subcellularLocation>
</comment>
<gene>
    <name evidence="7" type="ordered locus">tlr0335</name>
</gene>
<dbReference type="PANTHER" id="PTHR11101">
    <property type="entry name" value="PHOSPHATE TRANSPORTER"/>
    <property type="match status" value="1"/>
</dbReference>
<dbReference type="Proteomes" id="UP000000440">
    <property type="component" value="Chromosome"/>
</dbReference>
<feature type="transmembrane region" description="Helical" evidence="6">
    <location>
        <begin position="305"/>
        <end position="326"/>
    </location>
</feature>
<evidence type="ECO:0000256" key="4">
    <source>
        <dbReference type="ARBA" id="ARBA00022989"/>
    </source>
</evidence>
<dbReference type="PATRIC" id="fig|197221.4.peg.352"/>